<keyword evidence="1" id="KW-0175">Coiled coil</keyword>
<accession>A0A839GFA4</accession>
<evidence type="ECO:0000313" key="3">
    <source>
        <dbReference type="EMBL" id="MBA9077582.1"/>
    </source>
</evidence>
<feature type="coiled-coil region" evidence="1">
    <location>
        <begin position="27"/>
        <end position="58"/>
    </location>
</feature>
<keyword evidence="3" id="KW-0969">Cilium</keyword>
<feature type="chain" id="PRO_5032779121" evidence="2">
    <location>
        <begin position="23"/>
        <end position="78"/>
    </location>
</feature>
<keyword evidence="4" id="KW-1185">Reference proteome</keyword>
<gene>
    <name evidence="3" type="ORF">FHS90_002300</name>
</gene>
<keyword evidence="3" id="KW-0282">Flagellum</keyword>
<organism evidence="3 4">
    <name type="scientific">Rufibacter quisquiliarum</name>
    <dbReference type="NCBI Taxonomy" id="1549639"/>
    <lineage>
        <taxon>Bacteria</taxon>
        <taxon>Pseudomonadati</taxon>
        <taxon>Bacteroidota</taxon>
        <taxon>Cytophagia</taxon>
        <taxon>Cytophagales</taxon>
        <taxon>Hymenobacteraceae</taxon>
        <taxon>Rufibacter</taxon>
    </lineage>
</organism>
<dbReference type="Proteomes" id="UP000563094">
    <property type="component" value="Unassembled WGS sequence"/>
</dbReference>
<name>A0A839GFA4_9BACT</name>
<evidence type="ECO:0000313" key="4">
    <source>
        <dbReference type="Proteomes" id="UP000563094"/>
    </source>
</evidence>
<dbReference type="AlphaFoldDB" id="A0A839GFA4"/>
<comment type="caution">
    <text evidence="3">The sequence shown here is derived from an EMBL/GenBank/DDBJ whole genome shotgun (WGS) entry which is preliminary data.</text>
</comment>
<dbReference type="PROSITE" id="PS51257">
    <property type="entry name" value="PROKAR_LIPOPROTEIN"/>
    <property type="match status" value="1"/>
</dbReference>
<keyword evidence="2" id="KW-0732">Signal</keyword>
<keyword evidence="3" id="KW-0966">Cell projection</keyword>
<feature type="signal peptide" evidence="2">
    <location>
        <begin position="1"/>
        <end position="22"/>
    </location>
</feature>
<reference evidence="3 4" key="1">
    <citation type="submission" date="2020-08" db="EMBL/GenBank/DDBJ databases">
        <title>Genomic Encyclopedia of Type Strains, Phase IV (KMG-IV): sequencing the most valuable type-strain genomes for metagenomic binning, comparative biology and taxonomic classification.</title>
        <authorList>
            <person name="Goeker M."/>
        </authorList>
    </citation>
    <scope>NUCLEOTIDE SEQUENCE [LARGE SCALE GENOMIC DNA]</scope>
    <source>
        <strain evidence="3 4">DSM 29854</strain>
    </source>
</reference>
<proteinExistence type="predicted"/>
<sequence length="78" mass="8311">MKKVTHVAAAALLALTFGFASCESKTAQNVENTADEVANDAENAFDEVKAEADSISLDSIEVRDEPVKDGVADKIEKQ</sequence>
<dbReference type="EMBL" id="JACJIQ010000008">
    <property type="protein sequence ID" value="MBA9077582.1"/>
    <property type="molecule type" value="Genomic_DNA"/>
</dbReference>
<dbReference type="RefSeq" id="WP_066834309.1">
    <property type="nucleotide sequence ID" value="NZ_JACJIQ010000008.1"/>
</dbReference>
<protein>
    <submittedName>
        <fullName evidence="3">FlaG/FlaF family flagellin (Archaellin)</fullName>
    </submittedName>
</protein>
<evidence type="ECO:0000256" key="1">
    <source>
        <dbReference type="SAM" id="Coils"/>
    </source>
</evidence>
<evidence type="ECO:0000256" key="2">
    <source>
        <dbReference type="SAM" id="SignalP"/>
    </source>
</evidence>